<dbReference type="InterPro" id="IPR038286">
    <property type="entry name" value="IPK_sf"/>
</dbReference>
<comment type="function">
    <text evidence="8">Inositol phosphate kinase with a broad substrate specificity.</text>
</comment>
<evidence type="ECO:0000313" key="10">
    <source>
        <dbReference type="EMBL" id="CCO14427.1"/>
    </source>
</evidence>
<dbReference type="RefSeq" id="XP_007515548.1">
    <property type="nucleotide sequence ID" value="XM_007515486.1"/>
</dbReference>
<evidence type="ECO:0000256" key="2">
    <source>
        <dbReference type="ARBA" id="ARBA00022679"/>
    </source>
</evidence>
<protein>
    <recommendedName>
        <fullName evidence="8">Inositol polyphosphate multikinase</fullName>
        <ecNumber evidence="8">2.7.1.140</ecNumber>
        <ecNumber evidence="8">2.7.1.151</ecNumber>
    </recommendedName>
</protein>
<dbReference type="InterPro" id="IPR005522">
    <property type="entry name" value="IPK"/>
</dbReference>
<gene>
    <name evidence="10" type="ORF">Bathy01g00110</name>
</gene>
<dbReference type="GeneID" id="19017747"/>
<organism evidence="10 11">
    <name type="scientific">Bathycoccus prasinos</name>
    <dbReference type="NCBI Taxonomy" id="41875"/>
    <lineage>
        <taxon>Eukaryota</taxon>
        <taxon>Viridiplantae</taxon>
        <taxon>Chlorophyta</taxon>
        <taxon>Mamiellophyceae</taxon>
        <taxon>Mamiellales</taxon>
        <taxon>Bathycoccaceae</taxon>
        <taxon>Bathycoccus</taxon>
    </lineage>
</organism>
<comment type="catalytic activity">
    <reaction evidence="7 8">
        <text>1D-myo-inositol 1,3,4,6-tetrakisphosphate + ATP = 1D-myo-inositol 1,3,4,5,6-pentakisphosphate + ADP + H(+)</text>
        <dbReference type="Rhea" id="RHEA:12717"/>
        <dbReference type="ChEBI" id="CHEBI:15378"/>
        <dbReference type="ChEBI" id="CHEBI:30616"/>
        <dbReference type="ChEBI" id="CHEBI:57660"/>
        <dbReference type="ChEBI" id="CHEBI:57733"/>
        <dbReference type="ChEBI" id="CHEBI:456216"/>
        <dbReference type="EC" id="2.7.1.140"/>
    </reaction>
</comment>
<dbReference type="GO" id="GO:0032958">
    <property type="term" value="P:inositol phosphate biosynthetic process"/>
    <property type="evidence" value="ECO:0007669"/>
    <property type="project" value="InterPro"/>
</dbReference>
<keyword evidence="2 8" id="KW-0808">Transferase</keyword>
<dbReference type="PANTHER" id="PTHR12400">
    <property type="entry name" value="INOSITOL POLYPHOSPHATE KINASE"/>
    <property type="match status" value="1"/>
</dbReference>
<feature type="compositionally biased region" description="Low complexity" evidence="9">
    <location>
        <begin position="344"/>
        <end position="358"/>
    </location>
</feature>
<evidence type="ECO:0000256" key="4">
    <source>
        <dbReference type="ARBA" id="ARBA00022777"/>
    </source>
</evidence>
<dbReference type="EMBL" id="FO082278">
    <property type="protein sequence ID" value="CCO14427.1"/>
    <property type="molecule type" value="Genomic_DNA"/>
</dbReference>
<dbReference type="GO" id="GO:0005524">
    <property type="term" value="F:ATP binding"/>
    <property type="evidence" value="ECO:0007669"/>
    <property type="project" value="UniProtKB-KW"/>
</dbReference>
<dbReference type="GO" id="GO:0005634">
    <property type="term" value="C:nucleus"/>
    <property type="evidence" value="ECO:0007669"/>
    <property type="project" value="TreeGrafter"/>
</dbReference>
<dbReference type="EC" id="2.7.1.151" evidence="8"/>
<feature type="region of interest" description="Disordered" evidence="9">
    <location>
        <begin position="344"/>
        <end position="370"/>
    </location>
</feature>
<dbReference type="AlphaFoldDB" id="K8E9M3"/>
<keyword evidence="4 8" id="KW-0418">Kinase</keyword>
<dbReference type="OrthoDB" id="567222at2759"/>
<accession>K8E9M3</accession>
<keyword evidence="5 8" id="KW-0067">ATP-binding</keyword>
<proteinExistence type="inferred from homology"/>
<evidence type="ECO:0000256" key="6">
    <source>
        <dbReference type="ARBA" id="ARBA00036164"/>
    </source>
</evidence>
<name>K8E9M3_9CHLO</name>
<dbReference type="PANTHER" id="PTHR12400:SF51">
    <property type="entry name" value="INOSITOL POLYPHOSPHATE MULTIKINASE"/>
    <property type="match status" value="1"/>
</dbReference>
<dbReference type="GO" id="GO:0047326">
    <property type="term" value="F:inositol-1,3,4,6-tetrakisphosphate 5-kinase activity"/>
    <property type="evidence" value="ECO:0007669"/>
    <property type="project" value="RHEA"/>
</dbReference>
<comment type="catalytic activity">
    <reaction evidence="6 8">
        <text>1D-myo-inositol 1,4,5-trisphosphate + 2 ATP = 1D-myo-inositol 1,3,4,5,6-pentakisphosphate + 2 ADP + 2 H(+)</text>
        <dbReference type="Rhea" id="RHEA:32359"/>
        <dbReference type="ChEBI" id="CHEBI:15378"/>
        <dbReference type="ChEBI" id="CHEBI:30616"/>
        <dbReference type="ChEBI" id="CHEBI:57733"/>
        <dbReference type="ChEBI" id="CHEBI:203600"/>
        <dbReference type="ChEBI" id="CHEBI:456216"/>
        <dbReference type="EC" id="2.7.1.151"/>
    </reaction>
</comment>
<evidence type="ECO:0000256" key="5">
    <source>
        <dbReference type="ARBA" id="ARBA00022840"/>
    </source>
</evidence>
<sequence>MEVEDAITTTIFDVGVAAIAQRSSEVRVREMGFKQQRMEEETTTKVITSTTILPSRNEEKEKEKQEDLCENRGRIVYPKAARQVAGNSHKHARAARVDACGHFYKPTDDTRKGMTELQFYENWQAMEHERVPEFSPFLATFVSRTVLYESRDAAKPMPFLKLRDVTADMKQANVVDIKIGERTWHPSHDAAYREKRHRGDLETTSCSIGFRVCGMLTYEEESNTERYWNRKWAKALNLETTTTGLDVFFGQNSERITNVLRKLKDIRQSLEMNPFPVFFLGSSILLCYDSSDLHSDVRVVIVDFCNAVKNKSREVDRNFLDGLISLTNLIERIRDRVRVRMDPTSLSTSSSGLSTAGTFNPNTPSPSSSK</sequence>
<dbReference type="Pfam" id="PF03770">
    <property type="entry name" value="IPK"/>
    <property type="match status" value="1"/>
</dbReference>
<evidence type="ECO:0000313" key="11">
    <source>
        <dbReference type="Proteomes" id="UP000198341"/>
    </source>
</evidence>
<evidence type="ECO:0000256" key="1">
    <source>
        <dbReference type="ARBA" id="ARBA00007374"/>
    </source>
</evidence>
<evidence type="ECO:0000256" key="8">
    <source>
        <dbReference type="RuleBase" id="RU363090"/>
    </source>
</evidence>
<evidence type="ECO:0000256" key="3">
    <source>
        <dbReference type="ARBA" id="ARBA00022741"/>
    </source>
</evidence>
<keyword evidence="11" id="KW-1185">Reference proteome</keyword>
<reference evidence="10 11" key="1">
    <citation type="submission" date="2011-10" db="EMBL/GenBank/DDBJ databases">
        <authorList>
            <person name="Genoscope - CEA"/>
        </authorList>
    </citation>
    <scope>NUCLEOTIDE SEQUENCE [LARGE SCALE GENOMIC DNA]</scope>
    <source>
        <strain evidence="10 11">RCC 1105</strain>
    </source>
</reference>
<dbReference type="KEGG" id="bpg:Bathy01g00110"/>
<dbReference type="SUPFAM" id="SSF56104">
    <property type="entry name" value="SAICAR synthase-like"/>
    <property type="match status" value="1"/>
</dbReference>
<dbReference type="GO" id="GO:0005737">
    <property type="term" value="C:cytoplasm"/>
    <property type="evidence" value="ECO:0007669"/>
    <property type="project" value="TreeGrafter"/>
</dbReference>
<dbReference type="STRING" id="41875.K8E9M3"/>
<dbReference type="GO" id="GO:0008440">
    <property type="term" value="F:inositol-1,4,5-trisphosphate 3-kinase activity"/>
    <property type="evidence" value="ECO:0007669"/>
    <property type="project" value="TreeGrafter"/>
</dbReference>
<dbReference type="EC" id="2.7.1.140" evidence="8"/>
<dbReference type="Gene3D" id="3.30.470.160">
    <property type="entry name" value="Inositol polyphosphate kinase"/>
    <property type="match status" value="1"/>
</dbReference>
<evidence type="ECO:0000256" key="9">
    <source>
        <dbReference type="SAM" id="MobiDB-lite"/>
    </source>
</evidence>
<evidence type="ECO:0000256" key="7">
    <source>
        <dbReference type="ARBA" id="ARBA00036525"/>
    </source>
</evidence>
<keyword evidence="3 8" id="KW-0547">Nucleotide-binding</keyword>
<comment type="similarity">
    <text evidence="1 8">Belongs to the inositol phosphokinase (IPK) family.</text>
</comment>
<dbReference type="Proteomes" id="UP000198341">
    <property type="component" value="Chromosome 1"/>
</dbReference>
<dbReference type="eggNOG" id="KOG1620">
    <property type="taxonomic scope" value="Eukaryota"/>
</dbReference>